<dbReference type="Proteomes" id="UP000275385">
    <property type="component" value="Unassembled WGS sequence"/>
</dbReference>
<gene>
    <name evidence="8" type="ORF">DL546_008700</name>
</gene>
<evidence type="ECO:0000256" key="4">
    <source>
        <dbReference type="ARBA" id="ARBA00023125"/>
    </source>
</evidence>
<keyword evidence="9" id="KW-1185">Reference proteome</keyword>
<sequence>MLPMHRLPVDICVYNTEDDGQGTAPKSYVRLLQARISLLEKILTQWRPQPRLWLLEAQLAAFDQLCDAFEGTLSLDESQNFDQDGQARYFGPTSGRLDFKTCNEPGDSLKEYSSPTADLYAQALGDDHGIDRELENHLLEQYFIWEQPWFGSRFSDRTEVRSDPTDPNTAGRPFIETAEVLLYFELKRPSITTIQSLAVLGTVYHAFGQDAAGWLHSGMANRLALDMGLNLDPSTLVTSGRMATEEAGLRRQIYWSLYCVDKLAAGYTGRVCCMLDFQGFVGMPTVPAHSQQQDRRRVLYSVRPELLISLHKGLIRLCQILEKILLNLYAPEKLSLNEQRKGFFDSCLLWLKSWFYGLPIELKPVQSGAVNGLPQAYTLCVVYHTAAILLARPYVRNQALAASAPDHLAQKATGIFLEAARNIASLGDQYRQVFGSFRKSPITATYANLSAALALLNPPSQCRSSLNQADQASINSCIQTLKELSTAWTPPGKFHRNILEDDQRHNAAARRGNHF</sequence>
<evidence type="ECO:0000256" key="5">
    <source>
        <dbReference type="ARBA" id="ARBA00023163"/>
    </source>
</evidence>
<keyword evidence="5" id="KW-0804">Transcription</keyword>
<dbReference type="InterPro" id="IPR007219">
    <property type="entry name" value="XnlR_reg_dom"/>
</dbReference>
<feature type="domain" description="Xylanolytic transcriptional activator regulatory" evidence="7">
    <location>
        <begin position="213"/>
        <end position="290"/>
    </location>
</feature>
<dbReference type="GO" id="GO:0006351">
    <property type="term" value="P:DNA-templated transcription"/>
    <property type="evidence" value="ECO:0007669"/>
    <property type="project" value="InterPro"/>
</dbReference>
<dbReference type="InterPro" id="IPR051615">
    <property type="entry name" value="Transcr_Regulatory_Elem"/>
</dbReference>
<protein>
    <recommendedName>
        <fullName evidence="7">Xylanolytic transcriptional activator regulatory domain-containing protein</fullName>
    </recommendedName>
</protein>
<evidence type="ECO:0000256" key="3">
    <source>
        <dbReference type="ARBA" id="ARBA00023015"/>
    </source>
</evidence>
<dbReference type="SMART" id="SM00906">
    <property type="entry name" value="Fungal_trans"/>
    <property type="match status" value="1"/>
</dbReference>
<dbReference type="PANTHER" id="PTHR31313:SF83">
    <property type="entry name" value="ZN(II)2CYS6 TRANSCRIPTION FACTOR (EUROFUNG)"/>
    <property type="match status" value="1"/>
</dbReference>
<proteinExistence type="predicted"/>
<name>A0A420YI37_9PEZI</name>
<comment type="caution">
    <text evidence="8">The sequence shown here is derived from an EMBL/GenBank/DDBJ whole genome shotgun (WGS) entry which is preliminary data.</text>
</comment>
<dbReference type="AlphaFoldDB" id="A0A420YI37"/>
<dbReference type="GO" id="GO:0008270">
    <property type="term" value="F:zinc ion binding"/>
    <property type="evidence" value="ECO:0007669"/>
    <property type="project" value="InterPro"/>
</dbReference>
<evidence type="ECO:0000256" key="6">
    <source>
        <dbReference type="ARBA" id="ARBA00023242"/>
    </source>
</evidence>
<dbReference type="GO" id="GO:0003677">
    <property type="term" value="F:DNA binding"/>
    <property type="evidence" value="ECO:0007669"/>
    <property type="project" value="UniProtKB-KW"/>
</dbReference>
<evidence type="ECO:0000313" key="8">
    <source>
        <dbReference type="EMBL" id="RKU47436.1"/>
    </source>
</evidence>
<keyword evidence="6" id="KW-0539">Nucleus</keyword>
<evidence type="ECO:0000259" key="7">
    <source>
        <dbReference type="SMART" id="SM00906"/>
    </source>
</evidence>
<organism evidence="8 9">
    <name type="scientific">Coniochaeta pulveracea</name>
    <dbReference type="NCBI Taxonomy" id="177199"/>
    <lineage>
        <taxon>Eukaryota</taxon>
        <taxon>Fungi</taxon>
        <taxon>Dikarya</taxon>
        <taxon>Ascomycota</taxon>
        <taxon>Pezizomycotina</taxon>
        <taxon>Sordariomycetes</taxon>
        <taxon>Sordariomycetidae</taxon>
        <taxon>Coniochaetales</taxon>
        <taxon>Coniochaetaceae</taxon>
        <taxon>Coniochaeta</taxon>
    </lineage>
</organism>
<reference evidence="8 9" key="1">
    <citation type="submission" date="2018-08" db="EMBL/GenBank/DDBJ databases">
        <title>Draft genome of the lignicolous fungus Coniochaeta pulveracea.</title>
        <authorList>
            <person name="Borstlap C.J."/>
            <person name="De Witt R.N."/>
            <person name="Botha A."/>
            <person name="Volschenk H."/>
        </authorList>
    </citation>
    <scope>NUCLEOTIDE SEQUENCE [LARGE SCALE GENOMIC DNA]</scope>
    <source>
        <strain evidence="8 9">CAB683</strain>
    </source>
</reference>
<dbReference type="STRING" id="177199.A0A420YI37"/>
<dbReference type="PANTHER" id="PTHR31313">
    <property type="entry name" value="TY1 ENHANCER ACTIVATOR"/>
    <property type="match status" value="1"/>
</dbReference>
<evidence type="ECO:0000313" key="9">
    <source>
        <dbReference type="Proteomes" id="UP000275385"/>
    </source>
</evidence>
<keyword evidence="1" id="KW-0479">Metal-binding</keyword>
<evidence type="ECO:0000256" key="1">
    <source>
        <dbReference type="ARBA" id="ARBA00022723"/>
    </source>
</evidence>
<dbReference type="Pfam" id="PF04082">
    <property type="entry name" value="Fungal_trans"/>
    <property type="match status" value="1"/>
</dbReference>
<keyword evidence="4" id="KW-0238">DNA-binding</keyword>
<accession>A0A420YI37</accession>
<dbReference type="EMBL" id="QVQW01000009">
    <property type="protein sequence ID" value="RKU47436.1"/>
    <property type="molecule type" value="Genomic_DNA"/>
</dbReference>
<dbReference type="CDD" id="cd14723">
    <property type="entry name" value="ZIP_Ppr1"/>
    <property type="match status" value="1"/>
</dbReference>
<keyword evidence="3" id="KW-0805">Transcription regulation</keyword>
<dbReference type="OrthoDB" id="2154091at2759"/>
<evidence type="ECO:0000256" key="2">
    <source>
        <dbReference type="ARBA" id="ARBA00022833"/>
    </source>
</evidence>
<keyword evidence="2" id="KW-0862">Zinc</keyword>
<dbReference type="CDD" id="cd12148">
    <property type="entry name" value="fungal_TF_MHR"/>
    <property type="match status" value="1"/>
</dbReference>